<protein>
    <submittedName>
        <fullName evidence="5">Putative NADP(+)-dependent dehydrogenase</fullName>
    </submittedName>
</protein>
<evidence type="ECO:0000259" key="4">
    <source>
        <dbReference type="SMART" id="SM00822"/>
    </source>
</evidence>
<dbReference type="SMART" id="SM00822">
    <property type="entry name" value="PKS_KR"/>
    <property type="match status" value="1"/>
</dbReference>
<dbReference type="SUPFAM" id="SSF51735">
    <property type="entry name" value="NAD(P)-binding Rossmann-fold domains"/>
    <property type="match status" value="1"/>
</dbReference>
<dbReference type="STRING" id="1684307.A0A316U6W8"/>
<keyword evidence="2" id="KW-0560">Oxidoreductase</keyword>
<dbReference type="FunFam" id="3.40.50.720:FF:000047">
    <property type="entry name" value="NADP-dependent L-serine/L-allo-threonine dehydrogenase"/>
    <property type="match status" value="1"/>
</dbReference>
<dbReference type="AlphaFoldDB" id="A0A316U6W8"/>
<evidence type="ECO:0000313" key="6">
    <source>
        <dbReference type="Proteomes" id="UP000245942"/>
    </source>
</evidence>
<gene>
    <name evidence="5" type="ORF">BCV69DRAFT_282793</name>
</gene>
<dbReference type="Proteomes" id="UP000245942">
    <property type="component" value="Unassembled WGS sequence"/>
</dbReference>
<comment type="similarity">
    <text evidence="1 3">Belongs to the short-chain dehydrogenases/reductases (SDR) family.</text>
</comment>
<dbReference type="InterPro" id="IPR002347">
    <property type="entry name" value="SDR_fam"/>
</dbReference>
<dbReference type="GeneID" id="37014210"/>
<evidence type="ECO:0000313" key="5">
    <source>
        <dbReference type="EMBL" id="PWN20584.1"/>
    </source>
</evidence>
<evidence type="ECO:0000256" key="2">
    <source>
        <dbReference type="ARBA" id="ARBA00023002"/>
    </source>
</evidence>
<feature type="domain" description="Ketoreductase" evidence="4">
    <location>
        <begin position="78"/>
        <end position="272"/>
    </location>
</feature>
<dbReference type="PRINTS" id="PR00081">
    <property type="entry name" value="GDHRDH"/>
</dbReference>
<name>A0A316U6W8_9BASI</name>
<accession>A0A316U6W8</accession>
<dbReference type="Pfam" id="PF00106">
    <property type="entry name" value="adh_short"/>
    <property type="match status" value="1"/>
</dbReference>
<dbReference type="InterPro" id="IPR036291">
    <property type="entry name" value="NAD(P)-bd_dom_sf"/>
</dbReference>
<dbReference type="RefSeq" id="XP_025347744.1">
    <property type="nucleotide sequence ID" value="XM_025492476.1"/>
</dbReference>
<dbReference type="PANTHER" id="PTHR42901">
    <property type="entry name" value="ALCOHOL DEHYDROGENASE"/>
    <property type="match status" value="1"/>
</dbReference>
<dbReference type="PRINTS" id="PR00080">
    <property type="entry name" value="SDRFAMILY"/>
</dbReference>
<evidence type="ECO:0000256" key="1">
    <source>
        <dbReference type="ARBA" id="ARBA00006484"/>
    </source>
</evidence>
<dbReference type="InterPro" id="IPR057326">
    <property type="entry name" value="KR_dom"/>
</dbReference>
<keyword evidence="6" id="KW-1185">Reference proteome</keyword>
<dbReference type="Gene3D" id="3.40.50.720">
    <property type="entry name" value="NAD(P)-binding Rossmann-like Domain"/>
    <property type="match status" value="1"/>
</dbReference>
<dbReference type="OrthoDB" id="6251714at2759"/>
<dbReference type="EMBL" id="KZ819327">
    <property type="protein sequence ID" value="PWN20584.1"/>
    <property type="molecule type" value="Genomic_DNA"/>
</dbReference>
<dbReference type="PANTHER" id="PTHR42901:SF1">
    <property type="entry name" value="ALCOHOL DEHYDROGENASE"/>
    <property type="match status" value="1"/>
</dbReference>
<evidence type="ECO:0000256" key="3">
    <source>
        <dbReference type="RuleBase" id="RU000363"/>
    </source>
</evidence>
<dbReference type="GO" id="GO:0016616">
    <property type="term" value="F:oxidoreductase activity, acting on the CH-OH group of donors, NAD or NADP as acceptor"/>
    <property type="evidence" value="ECO:0007669"/>
    <property type="project" value="UniProtKB-ARBA"/>
</dbReference>
<proteinExistence type="inferred from homology"/>
<organism evidence="5 6">
    <name type="scientific">Pseudomicrostroma glucosiphilum</name>
    <dbReference type="NCBI Taxonomy" id="1684307"/>
    <lineage>
        <taxon>Eukaryota</taxon>
        <taxon>Fungi</taxon>
        <taxon>Dikarya</taxon>
        <taxon>Basidiomycota</taxon>
        <taxon>Ustilaginomycotina</taxon>
        <taxon>Exobasidiomycetes</taxon>
        <taxon>Microstromatales</taxon>
        <taxon>Microstromatales incertae sedis</taxon>
        <taxon>Pseudomicrostroma</taxon>
    </lineage>
</organism>
<sequence>MHLARASYPCIIHRSFQRSVQLALTQVSYPRLLPSQRIVPHFRNSSHQQRFFASSTPARQSYPNNMSSFFNVSRLHDKVVFITGASGGIGRATAVLFARFGANVIITARRQDVLQSVAEECQAANKEGKTGHGGKVHVAQLDMQQRSALDKVREDLPDWAKGKVDVLVNNAGLVIGVEKVGDISPEDIDVMYNTNVLGLIHLTQRFVTDFKKRGSGHIIQLGSIAGREAYPAGSIYCSSKAAVRAFTSSLLKELVDTPIRVSEVQPGMVETDFSTTRYRGDKAASAKVYEGLDALQSEDIAEEIVWIANRPPHVNVAETLVFPVNQASPYHNHRPGKKAA</sequence>
<reference evidence="5 6" key="1">
    <citation type="journal article" date="2018" name="Mol. Biol. Evol.">
        <title>Broad Genomic Sampling Reveals a Smut Pathogenic Ancestry of the Fungal Clade Ustilaginomycotina.</title>
        <authorList>
            <person name="Kijpornyongpan T."/>
            <person name="Mondo S.J."/>
            <person name="Barry K."/>
            <person name="Sandor L."/>
            <person name="Lee J."/>
            <person name="Lipzen A."/>
            <person name="Pangilinan J."/>
            <person name="LaButti K."/>
            <person name="Hainaut M."/>
            <person name="Henrissat B."/>
            <person name="Grigoriev I.V."/>
            <person name="Spatafora J.W."/>
            <person name="Aime M.C."/>
        </authorList>
    </citation>
    <scope>NUCLEOTIDE SEQUENCE [LARGE SCALE GENOMIC DNA]</scope>
    <source>
        <strain evidence="5 6">MCA 4718</strain>
    </source>
</reference>